<dbReference type="Proteomes" id="UP000297014">
    <property type="component" value="Unassembled WGS sequence"/>
</dbReference>
<dbReference type="RefSeq" id="WP_003322956.1">
    <property type="nucleotide sequence ID" value="NZ_ALPT02000023.1"/>
</dbReference>
<comment type="caution">
    <text evidence="1">The sequence shown here is derived from an EMBL/GenBank/DDBJ whole genome shotgun (WGS) entry which is preliminary data.</text>
</comment>
<dbReference type="Proteomes" id="UP000002754">
    <property type="component" value="Unassembled WGS sequence"/>
</dbReference>
<proteinExistence type="predicted"/>
<accession>A0A094XG13</accession>
<dbReference type="SUPFAM" id="SSF55447">
    <property type="entry name" value="CO dehydrogenase flavoprotein C-terminal domain-like"/>
    <property type="match status" value="1"/>
</dbReference>
<evidence type="ECO:0000313" key="1">
    <source>
        <dbReference type="EMBL" id="KGA97715.1"/>
    </source>
</evidence>
<dbReference type="AlphaFoldDB" id="A0A094XG13"/>
<name>A0A094XG13_ALKAL</name>
<evidence type="ECO:0000313" key="4">
    <source>
        <dbReference type="Proteomes" id="UP000297014"/>
    </source>
</evidence>
<dbReference type="STRING" id="1218173.BALCAV_0208780"/>
<dbReference type="EMBL" id="ALPT02000023">
    <property type="protein sequence ID" value="KGA97715.1"/>
    <property type="molecule type" value="Genomic_DNA"/>
</dbReference>
<organism evidence="1 3">
    <name type="scientific">Alkalihalobacillus alcalophilus ATCC 27647 = CGMCC 1.3604</name>
    <dbReference type="NCBI Taxonomy" id="1218173"/>
    <lineage>
        <taxon>Bacteria</taxon>
        <taxon>Bacillati</taxon>
        <taxon>Bacillota</taxon>
        <taxon>Bacilli</taxon>
        <taxon>Bacillales</taxon>
        <taxon>Bacillaceae</taxon>
        <taxon>Alkalihalobacillus</taxon>
    </lineage>
</organism>
<dbReference type="OrthoDB" id="9774454at2"/>
<dbReference type="eggNOG" id="COG1319">
    <property type="taxonomic scope" value="Bacteria"/>
</dbReference>
<evidence type="ECO:0000313" key="3">
    <source>
        <dbReference type="Proteomes" id="UP000002754"/>
    </source>
</evidence>
<reference evidence="2 4" key="2">
    <citation type="submission" date="2014-01" db="EMBL/GenBank/DDBJ databases">
        <title>Draft genome sequencing of Bacillus alcalophilus CGMCC 1.3604.</title>
        <authorList>
            <person name="Yang J."/>
            <person name="Diao L."/>
            <person name="Yang S."/>
        </authorList>
    </citation>
    <scope>NUCLEOTIDE SEQUENCE [LARGE SCALE GENOMIC DNA]</scope>
    <source>
        <strain evidence="2 4">CGMCC 1.3604</strain>
    </source>
</reference>
<reference evidence="1 3" key="1">
    <citation type="journal article" date="2014" name="Genome Announc.">
        <title>Draft Genome Sequence of Bacillus alcalophilus AV1934, a Classic Alkaliphile Isolated from Human Feces in 1934.</title>
        <authorList>
            <person name="Attie O."/>
            <person name="Jayaprakash A."/>
            <person name="Shah H."/>
            <person name="Paulsen I.T."/>
            <person name="Morino M."/>
            <person name="Takahashi Y."/>
            <person name="Narumi I."/>
            <person name="Sachidanandam R."/>
            <person name="Satoh K."/>
            <person name="Ito M."/>
            <person name="Krulwich T.A."/>
        </authorList>
    </citation>
    <scope>NUCLEOTIDE SEQUENCE [LARGE SCALE GENOMIC DNA]</scope>
    <source>
        <strain evidence="1 3">AV1934</strain>
    </source>
</reference>
<evidence type="ECO:0000313" key="2">
    <source>
        <dbReference type="EMBL" id="THG91298.1"/>
    </source>
</evidence>
<dbReference type="InterPro" id="IPR036683">
    <property type="entry name" value="CO_DH_flav_C_dom_sf"/>
</dbReference>
<keyword evidence="3" id="KW-1185">Reference proteome</keyword>
<dbReference type="EMBL" id="JALP01000079">
    <property type="protein sequence ID" value="THG91298.1"/>
    <property type="molecule type" value="Genomic_DNA"/>
</dbReference>
<gene>
    <name evidence="2" type="ORF">AJ85_05855</name>
    <name evidence="1" type="ORF">BALCAV_0208780</name>
</gene>
<sequence>MNLAKGEFLVQTITQKKELDFPFLCVKKRRQWDEGYPLITTAVLKENDYIKLAFSGLCSYPFRNEKFEKSFNNKHLSDFSRD</sequence>
<protein>
    <submittedName>
        <fullName evidence="1">Uncharacterized protein</fullName>
    </submittedName>
</protein>